<keyword evidence="1" id="KW-0226">DNA condensation</keyword>
<dbReference type="Gene3D" id="1.25.10.10">
    <property type="entry name" value="Leucine-rich Repeat Variant"/>
    <property type="match status" value="1"/>
</dbReference>
<dbReference type="InterPro" id="IPR026971">
    <property type="entry name" value="CND1/NCAPD3"/>
</dbReference>
<protein>
    <submittedName>
        <fullName evidence="3">Uncharacterized protein</fullName>
    </submittedName>
</protein>
<dbReference type="SUPFAM" id="SSF48371">
    <property type="entry name" value="ARM repeat"/>
    <property type="match status" value="1"/>
</dbReference>
<evidence type="ECO:0000313" key="3">
    <source>
        <dbReference type="WBParaSite" id="PSAMB.scaffold12892size2532.g35153.t1"/>
    </source>
</evidence>
<dbReference type="GO" id="GO:0000779">
    <property type="term" value="C:condensed chromosome, centromeric region"/>
    <property type="evidence" value="ECO:0007669"/>
    <property type="project" value="TreeGrafter"/>
</dbReference>
<evidence type="ECO:0000256" key="1">
    <source>
        <dbReference type="ARBA" id="ARBA00023067"/>
    </source>
</evidence>
<dbReference type="WBParaSite" id="PSAMB.scaffold12892size2532.g35153.t1">
    <property type="protein sequence ID" value="PSAMB.scaffold12892size2532.g35153.t1"/>
    <property type="gene ID" value="PSAMB.scaffold12892size2532.g35153"/>
</dbReference>
<dbReference type="GO" id="GO:0010032">
    <property type="term" value="P:meiotic chromosome condensation"/>
    <property type="evidence" value="ECO:0007669"/>
    <property type="project" value="TreeGrafter"/>
</dbReference>
<dbReference type="GO" id="GO:0000796">
    <property type="term" value="C:condensin complex"/>
    <property type="evidence" value="ECO:0007669"/>
    <property type="project" value="TreeGrafter"/>
</dbReference>
<keyword evidence="2" id="KW-1185">Reference proteome</keyword>
<organism evidence="2 3">
    <name type="scientific">Plectus sambesii</name>
    <dbReference type="NCBI Taxonomy" id="2011161"/>
    <lineage>
        <taxon>Eukaryota</taxon>
        <taxon>Metazoa</taxon>
        <taxon>Ecdysozoa</taxon>
        <taxon>Nematoda</taxon>
        <taxon>Chromadorea</taxon>
        <taxon>Plectida</taxon>
        <taxon>Plectina</taxon>
        <taxon>Plectoidea</taxon>
        <taxon>Plectidae</taxon>
        <taxon>Plectus</taxon>
    </lineage>
</organism>
<sequence>MARCIMPRLLMKSIDGTIAPANSSIPAHFNHLKDLAITFIDHRIQTKSEEEADTVFRVLQNMCAKCPDRAEYRTKVAPVVAQVTLMLPRPLVQDFVDFLSIFAQSAKTAYRVFAVELAPQLVSRFPADKEEEAVFEQLRSTLLTMVLKRCNDKAPTVRTRALTILSTILSSADAVYSALLERISKELSLEEGDNGAEADDGYGSDHRVDRSSGDALMNLIEARCDDEKVFARKAAVLALEALYPVLNPESGLKALKMLKTRTLDISVMVRKQGADSLTHLLAAHPSDFVRNTWLQAVLPLVTDRESSVQTFVCKLISEALIAKINADDDANVWRLLALIEQQQDLRRYLLRALIHLAKENQLNQRIVAVLEEKTRDSDKSNAAWMLLAELSGVFKVNPKLARIRWYALDDSADRMLGYMAKIFAG</sequence>
<dbReference type="PANTHER" id="PTHR14222">
    <property type="entry name" value="CONDENSIN"/>
    <property type="match status" value="1"/>
</dbReference>
<dbReference type="GO" id="GO:0042393">
    <property type="term" value="F:histone binding"/>
    <property type="evidence" value="ECO:0007669"/>
    <property type="project" value="TreeGrafter"/>
</dbReference>
<reference evidence="3" key="1">
    <citation type="submission" date="2022-11" db="UniProtKB">
        <authorList>
            <consortium name="WormBaseParasite"/>
        </authorList>
    </citation>
    <scope>IDENTIFICATION</scope>
</reference>
<dbReference type="InterPro" id="IPR016024">
    <property type="entry name" value="ARM-type_fold"/>
</dbReference>
<accession>A0A914UW26</accession>
<dbReference type="PANTHER" id="PTHR14222:SF1">
    <property type="entry name" value="CONDENSIN-2 COMPLEX SUBUNIT D3"/>
    <property type="match status" value="1"/>
</dbReference>
<name>A0A914UW26_9BILA</name>
<evidence type="ECO:0000313" key="2">
    <source>
        <dbReference type="Proteomes" id="UP000887566"/>
    </source>
</evidence>
<dbReference type="Proteomes" id="UP000887566">
    <property type="component" value="Unplaced"/>
</dbReference>
<dbReference type="InterPro" id="IPR011989">
    <property type="entry name" value="ARM-like"/>
</dbReference>
<dbReference type="GO" id="GO:0007076">
    <property type="term" value="P:mitotic chromosome condensation"/>
    <property type="evidence" value="ECO:0007669"/>
    <property type="project" value="InterPro"/>
</dbReference>
<dbReference type="AlphaFoldDB" id="A0A914UW26"/>
<proteinExistence type="predicted"/>